<dbReference type="GO" id="GO:0004016">
    <property type="term" value="F:adenylate cyclase activity"/>
    <property type="evidence" value="ECO:0007669"/>
    <property type="project" value="UniProtKB-ARBA"/>
</dbReference>
<gene>
    <name evidence="2" type="ORF">G0P99_13965</name>
</gene>
<proteinExistence type="predicted"/>
<dbReference type="Pfam" id="PF00211">
    <property type="entry name" value="Guanylate_cyc"/>
    <property type="match status" value="1"/>
</dbReference>
<dbReference type="PROSITE" id="PS50125">
    <property type="entry name" value="GUANYLATE_CYCLASE_2"/>
    <property type="match status" value="1"/>
</dbReference>
<dbReference type="InterPro" id="IPR001054">
    <property type="entry name" value="A/G_cyclase"/>
</dbReference>
<dbReference type="SUPFAM" id="SSF52964">
    <property type="entry name" value="TolB, N-terminal domain"/>
    <property type="match status" value="1"/>
</dbReference>
<dbReference type="SUPFAM" id="SSF55073">
    <property type="entry name" value="Nucleotide cyclase"/>
    <property type="match status" value="1"/>
</dbReference>
<dbReference type="AlphaFoldDB" id="A0A6B2NSB8"/>
<feature type="domain" description="Guanylate cyclase" evidence="1">
    <location>
        <begin position="7"/>
        <end position="122"/>
    </location>
</feature>
<dbReference type="Gene3D" id="3.30.70.1230">
    <property type="entry name" value="Nucleotide cyclase"/>
    <property type="match status" value="1"/>
</dbReference>
<dbReference type="SUPFAM" id="SSF48452">
    <property type="entry name" value="TPR-like"/>
    <property type="match status" value="1"/>
</dbReference>
<dbReference type="CDD" id="cd07302">
    <property type="entry name" value="CHD"/>
    <property type="match status" value="1"/>
</dbReference>
<dbReference type="GO" id="GO:0015031">
    <property type="term" value="P:protein transport"/>
    <property type="evidence" value="ECO:0007669"/>
    <property type="project" value="InterPro"/>
</dbReference>
<reference evidence="2" key="1">
    <citation type="submission" date="2020-02" db="EMBL/GenBank/DDBJ databases">
        <title>Delineation of the pyrene-degrading pathway in Roseobacter clade bacteria by genomic analysis.</title>
        <authorList>
            <person name="Zhou H."/>
            <person name="Wang H."/>
        </authorList>
    </citation>
    <scope>NUCLEOTIDE SEQUENCE</scope>
    <source>
        <strain evidence="2">PrR005</strain>
    </source>
</reference>
<dbReference type="GO" id="GO:0035556">
    <property type="term" value="P:intracellular signal transduction"/>
    <property type="evidence" value="ECO:0007669"/>
    <property type="project" value="InterPro"/>
</dbReference>
<organism evidence="2">
    <name type="scientific">Ruegeria sp. PrR005</name>
    <dbReference type="NCBI Taxonomy" id="2706882"/>
    <lineage>
        <taxon>Bacteria</taxon>
        <taxon>Pseudomonadati</taxon>
        <taxon>Pseudomonadota</taxon>
        <taxon>Alphaproteobacteria</taxon>
        <taxon>Rhodobacterales</taxon>
        <taxon>Roseobacteraceae</taxon>
        <taxon>Ruegeria</taxon>
    </lineage>
</organism>
<protein>
    <recommendedName>
        <fullName evidence="1">Guanylate cyclase domain-containing protein</fullName>
    </recommendedName>
</protein>
<evidence type="ECO:0000259" key="1">
    <source>
        <dbReference type="PROSITE" id="PS50125"/>
    </source>
</evidence>
<dbReference type="PANTHER" id="PTHR43081">
    <property type="entry name" value="ADENYLATE CYCLASE, TERMINAL-DIFFERENTIATION SPECIFIC-RELATED"/>
    <property type="match status" value="1"/>
</dbReference>
<dbReference type="InterPro" id="IPR011990">
    <property type="entry name" value="TPR-like_helical_dom_sf"/>
</dbReference>
<dbReference type="GO" id="GO:0006171">
    <property type="term" value="P:cAMP biosynthetic process"/>
    <property type="evidence" value="ECO:0007669"/>
    <property type="project" value="TreeGrafter"/>
</dbReference>
<dbReference type="EMBL" id="JAAGOX010000022">
    <property type="protein sequence ID" value="NDW46070.1"/>
    <property type="molecule type" value="Genomic_DNA"/>
</dbReference>
<dbReference type="InterPro" id="IPR007195">
    <property type="entry name" value="TolB_N"/>
</dbReference>
<dbReference type="Gene3D" id="3.40.50.10070">
    <property type="entry name" value="TolB, N-terminal domain"/>
    <property type="match status" value="1"/>
</dbReference>
<dbReference type="Pfam" id="PF04052">
    <property type="entry name" value="TolB_N"/>
    <property type="match status" value="1"/>
</dbReference>
<sequence>MERRIAAILAADMVGFSRLVELDEAGTLARQKRHRLELIDPTIRDHHGRIIKLTGDGLIAEFNSIVEAMQAAVLVQRAMIAREAEVPEDRRIRYRIAINLGDVVFDEGDIYGDGVNIAARLEALAEPGGIVVSGTAHDMLKSQVEVGYRPLGEKRLKNISTPVRVFQVTDGPVAPHGGAVLGRFTRPALVLLAAAVALGVLGWVWTRPDFTPVDPEEMALELPKKPSIAVLPFETRGEAGSQGWVADAITESVISTLSFSPDMLVIAHSTMNQYKNRQVNATDVARDLGVRYILSGSVLRSGETLRVTTELADAIKGQQIWSIREDSTMDDLLALQDGISQRVFEELSVSLTVGEGTRTWLERSGSFENYVAMVQGRAEFQKFSPEGHANAERLWGALYRKDPDRANTNYLMGWLFWQKLTLGLSNDPATDWQKAMDFSSHAIELEEYGDFFTLAAILTQVVGQHDEAIVLADKAIALAPGSADANALGGLVKATSGQPREGLELMERGMRLEPDYPEWLPASVTYARLELGLYDEARKLAREVLASDMNDVRAKPQAQSVLVVAAVFEGDMAAARKEAKKLLEIFPQASAAYFRQIRAAHRDQSFLERYLDALVQAGILES</sequence>
<dbReference type="RefSeq" id="WP_164130811.1">
    <property type="nucleotide sequence ID" value="NZ_JAAGOX010000022.1"/>
</dbReference>
<dbReference type="InterPro" id="IPR029787">
    <property type="entry name" value="Nucleotide_cyclase"/>
</dbReference>
<evidence type="ECO:0000313" key="2">
    <source>
        <dbReference type="EMBL" id="NDW46070.1"/>
    </source>
</evidence>
<dbReference type="InterPro" id="IPR050697">
    <property type="entry name" value="Adenylyl/Guanylyl_Cyclase_3/4"/>
</dbReference>
<dbReference type="Gene3D" id="1.25.40.10">
    <property type="entry name" value="Tetratricopeptide repeat domain"/>
    <property type="match status" value="1"/>
</dbReference>
<accession>A0A6B2NSB8</accession>
<comment type="caution">
    <text evidence="2">The sequence shown here is derived from an EMBL/GenBank/DDBJ whole genome shotgun (WGS) entry which is preliminary data.</text>
</comment>
<dbReference type="PANTHER" id="PTHR43081:SF19">
    <property type="entry name" value="PH-SENSITIVE ADENYLATE CYCLASE RV1264"/>
    <property type="match status" value="1"/>
</dbReference>
<dbReference type="GO" id="GO:0042597">
    <property type="term" value="C:periplasmic space"/>
    <property type="evidence" value="ECO:0007669"/>
    <property type="project" value="InterPro"/>
</dbReference>
<name>A0A6B2NSB8_9RHOB</name>